<gene>
    <name evidence="1" type="ORF">IHE45_19G150100</name>
</gene>
<sequence length="375" mass="40067">MKNNNNNSKKMKMVNLSIIIITINLILSPSMALSTMADDASSCGCSKVAQASDKHKAMSLKFIAIASILFAGALGVLVPILGRSVALLRPESDVFFIIKSFAAGVILATGLIHILPDAFERLTSKCLPEEPWQRFPFAGFVAMSSAMGTMMVDSFATGYYKRSYISKALPVDVDLDLDVHEAAQVESSQQPQFHSHEHGHGHGHDHALQDGSLSEKIRHRVISQVLELGIVVHSVIIGISLGASERSSTIRPLVGALSFHQFFEGIGLGGCIVQANFRAKATVIMAVFFSLTAPVGIALGIGLSSSYDEQSSTALIIEGMFNAASAGILIYMALVDLLAADFMNTRLQSNGRLQLGTHLALLLGAGLMSLLAKWA</sequence>
<dbReference type="Proteomes" id="UP000827976">
    <property type="component" value="Chromosome 19"/>
</dbReference>
<name>A0ACB7U2L5_DIOAL</name>
<evidence type="ECO:0000313" key="1">
    <source>
        <dbReference type="EMBL" id="KAH7654552.1"/>
    </source>
</evidence>
<protein>
    <submittedName>
        <fullName evidence="1">Zinc/iron permease fungal/plant protein</fullName>
    </submittedName>
</protein>
<reference evidence="2" key="1">
    <citation type="journal article" date="2022" name="Nat. Commun.">
        <title>Chromosome evolution and the genetic basis of agronomically important traits in greater yam.</title>
        <authorList>
            <person name="Bredeson J.V."/>
            <person name="Lyons J.B."/>
            <person name="Oniyinde I.O."/>
            <person name="Okereke N.R."/>
            <person name="Kolade O."/>
            <person name="Nnabue I."/>
            <person name="Nwadili C.O."/>
            <person name="Hribova E."/>
            <person name="Parker M."/>
            <person name="Nwogha J."/>
            <person name="Shu S."/>
            <person name="Carlson J."/>
            <person name="Kariba R."/>
            <person name="Muthemba S."/>
            <person name="Knop K."/>
            <person name="Barton G.J."/>
            <person name="Sherwood A.V."/>
            <person name="Lopez-Montes A."/>
            <person name="Asiedu R."/>
            <person name="Jamnadass R."/>
            <person name="Muchugi A."/>
            <person name="Goodstein D."/>
            <person name="Egesi C.N."/>
            <person name="Featherston J."/>
            <person name="Asfaw A."/>
            <person name="Simpson G.G."/>
            <person name="Dolezel J."/>
            <person name="Hendre P.S."/>
            <person name="Van Deynze A."/>
            <person name="Kumar P.L."/>
            <person name="Obidiegwu J.E."/>
            <person name="Bhattacharjee R."/>
            <person name="Rokhsar D.S."/>
        </authorList>
    </citation>
    <scope>NUCLEOTIDE SEQUENCE [LARGE SCALE GENOMIC DNA]</scope>
    <source>
        <strain evidence="2">cv. TDa95/00328</strain>
    </source>
</reference>
<accession>A0ACB7U2L5</accession>
<comment type="caution">
    <text evidence="1">The sequence shown here is derived from an EMBL/GenBank/DDBJ whole genome shotgun (WGS) entry which is preliminary data.</text>
</comment>
<dbReference type="EMBL" id="CM037029">
    <property type="protein sequence ID" value="KAH7654552.1"/>
    <property type="molecule type" value="Genomic_DNA"/>
</dbReference>
<proteinExistence type="predicted"/>
<organism evidence="1 2">
    <name type="scientific">Dioscorea alata</name>
    <name type="common">Purple yam</name>
    <dbReference type="NCBI Taxonomy" id="55571"/>
    <lineage>
        <taxon>Eukaryota</taxon>
        <taxon>Viridiplantae</taxon>
        <taxon>Streptophyta</taxon>
        <taxon>Embryophyta</taxon>
        <taxon>Tracheophyta</taxon>
        <taxon>Spermatophyta</taxon>
        <taxon>Magnoliopsida</taxon>
        <taxon>Liliopsida</taxon>
        <taxon>Dioscoreales</taxon>
        <taxon>Dioscoreaceae</taxon>
        <taxon>Dioscorea</taxon>
    </lineage>
</organism>
<keyword evidence="2" id="KW-1185">Reference proteome</keyword>
<evidence type="ECO:0000313" key="2">
    <source>
        <dbReference type="Proteomes" id="UP000827976"/>
    </source>
</evidence>